<keyword evidence="1" id="KW-0863">Zinc-finger</keyword>
<keyword evidence="1" id="KW-0479">Metal-binding</keyword>
<dbReference type="GO" id="GO:0008270">
    <property type="term" value="F:zinc ion binding"/>
    <property type="evidence" value="ECO:0007669"/>
    <property type="project" value="UniProtKB-KW"/>
</dbReference>
<proteinExistence type="predicted"/>
<keyword evidence="1" id="KW-0862">Zinc</keyword>
<sequence length="707" mass="81242">MTFNWDRINNELQIRAPYILRIISSIASDIPKQVDGYSIHTLCTVASALHARSSYMSFIQYVVGFVLTHGGCSKRDMERMCSLGFNVSPSSLQRKLTSWHEHLDEEVNNLHRGMMSEKNMRYQLVGDNWDKDLLPSYRTTDRGTISLHLFNVIAVKDRVPCTEEANADQVDLQPSVFMPSLQDQKQLENELVFLISTSIIHHLPALEDLVEVYPTHLNHPFSEYAGIKTEQHPLGLFDCDEKKTTDMIQLLGSLQDKYALLLEDGSVKEPFFFGGDRLTDERVQTAQEAMKNGGTQKERLEGFISKIEDFHRLMNFLEAINKQVFSTESSSDRGTLYFFRNLLNARGVKGKVKNSYREHKMLYYTVLDAICCLLFLKESGMDDPEGDFLFPEEFPNFSNTEKVDWLNDMVRPIVQKYFFDGKSDILSDVREVISDPNHPENYWISNEQNGRLKCHHCEKSYVNVGSLKAHESKIHQVSIPAPQRKKKQINDELNNYILAVFKLVLLHRNLDSAVDMADGPRSVRSAMYELPQYNKTNKIKYAIGSIHLTALSKEGALTNELRQSLIANRFINLQGGKNNNMALDEYVELLNRDSKIVCKGFQTKESIIHHSKEYPILVNFVKKLESESGIRGRKGFHTLPNYNKDVHCVLKDLIEIDALSEKGSRKLRCRKIVAEKDIYKNTEQGLANLIHRHKPLTPYCRLRNPRL</sequence>
<dbReference type="Pfam" id="PF20231">
    <property type="entry name" value="DUF6589"/>
    <property type="match status" value="1"/>
</dbReference>
<dbReference type="Proteomes" id="UP001186944">
    <property type="component" value="Unassembled WGS sequence"/>
</dbReference>
<name>A0AA88YN56_PINIB</name>
<accession>A0AA88YN56</accession>
<dbReference type="EMBL" id="VSWD01000001">
    <property type="protein sequence ID" value="KAK3109018.1"/>
    <property type="molecule type" value="Genomic_DNA"/>
</dbReference>
<dbReference type="PROSITE" id="PS50157">
    <property type="entry name" value="ZINC_FINGER_C2H2_2"/>
    <property type="match status" value="1"/>
</dbReference>
<keyword evidence="4" id="KW-1185">Reference proteome</keyword>
<evidence type="ECO:0000313" key="3">
    <source>
        <dbReference type="EMBL" id="KAK3109018.1"/>
    </source>
</evidence>
<protein>
    <recommendedName>
        <fullName evidence="2">C2H2-type domain-containing protein</fullName>
    </recommendedName>
</protein>
<dbReference type="PROSITE" id="PS00028">
    <property type="entry name" value="ZINC_FINGER_C2H2_1"/>
    <property type="match status" value="1"/>
</dbReference>
<feature type="domain" description="C2H2-type" evidence="2">
    <location>
        <begin position="452"/>
        <end position="480"/>
    </location>
</feature>
<evidence type="ECO:0000259" key="2">
    <source>
        <dbReference type="PROSITE" id="PS50157"/>
    </source>
</evidence>
<organism evidence="3 4">
    <name type="scientific">Pinctada imbricata</name>
    <name type="common">Atlantic pearl-oyster</name>
    <name type="synonym">Pinctada martensii</name>
    <dbReference type="NCBI Taxonomy" id="66713"/>
    <lineage>
        <taxon>Eukaryota</taxon>
        <taxon>Metazoa</taxon>
        <taxon>Spiralia</taxon>
        <taxon>Lophotrochozoa</taxon>
        <taxon>Mollusca</taxon>
        <taxon>Bivalvia</taxon>
        <taxon>Autobranchia</taxon>
        <taxon>Pteriomorphia</taxon>
        <taxon>Pterioida</taxon>
        <taxon>Pterioidea</taxon>
        <taxon>Pteriidae</taxon>
        <taxon>Pinctada</taxon>
    </lineage>
</organism>
<comment type="caution">
    <text evidence="3">The sequence shown here is derived from an EMBL/GenBank/DDBJ whole genome shotgun (WGS) entry which is preliminary data.</text>
</comment>
<dbReference type="InterPro" id="IPR013087">
    <property type="entry name" value="Znf_C2H2_type"/>
</dbReference>
<reference evidence="3" key="1">
    <citation type="submission" date="2019-08" db="EMBL/GenBank/DDBJ databases">
        <title>The improved chromosome-level genome for the pearl oyster Pinctada fucata martensii using PacBio sequencing and Hi-C.</title>
        <authorList>
            <person name="Zheng Z."/>
        </authorList>
    </citation>
    <scope>NUCLEOTIDE SEQUENCE</scope>
    <source>
        <strain evidence="3">ZZ-2019</strain>
        <tissue evidence="3">Adductor muscle</tissue>
    </source>
</reference>
<dbReference type="InterPro" id="IPR046496">
    <property type="entry name" value="DUF6589"/>
</dbReference>
<gene>
    <name evidence="3" type="ORF">FSP39_021252</name>
</gene>
<evidence type="ECO:0000313" key="4">
    <source>
        <dbReference type="Proteomes" id="UP001186944"/>
    </source>
</evidence>
<evidence type="ECO:0000256" key="1">
    <source>
        <dbReference type="PROSITE-ProRule" id="PRU00042"/>
    </source>
</evidence>
<dbReference type="AlphaFoldDB" id="A0AA88YN56"/>